<dbReference type="SUPFAM" id="SSF69304">
    <property type="entry name" value="Tricorn protease N-terminal domain"/>
    <property type="match status" value="1"/>
</dbReference>
<gene>
    <name evidence="2" type="ORF">DP116_19365</name>
</gene>
<dbReference type="PROSITE" id="PS50268">
    <property type="entry name" value="CADHERIN_2"/>
    <property type="match status" value="1"/>
</dbReference>
<accession>A0ABX1PAL7</accession>
<dbReference type="CDD" id="cd11304">
    <property type="entry name" value="Cadherin_repeat"/>
    <property type="match status" value="1"/>
</dbReference>
<sequence>MAFESYANNLVPGDTNDTGDIFLYDTQTRTTSRVSVDSQGNQGNNESFSPSISADGRYVAFASYANNLVPRDTNDTADIFVYDTQTRSTKRVSIDSQRNQGNDLSYNSVISASGRYVAYESYASNLVVGDTNNSRDIFLYDTITNNAPTNLALSATSVDEKVPVATEIGAFTTTDPDTNDQHTYSLVTGTGDADNAVFSINGNKLLINNSPNASKSSYNIRARTTDKGGLYFDKQFTINVNLSVN</sequence>
<keyword evidence="3" id="KW-1185">Reference proteome</keyword>
<dbReference type="InterPro" id="IPR011659">
    <property type="entry name" value="WD40"/>
</dbReference>
<comment type="caution">
    <text evidence="2">The sequence shown here is derived from an EMBL/GenBank/DDBJ whole genome shotgun (WGS) entry which is preliminary data.</text>
</comment>
<name>A0ABX1PAL7_9CYAN</name>
<dbReference type="Gene3D" id="2.60.40.60">
    <property type="entry name" value="Cadherins"/>
    <property type="match status" value="1"/>
</dbReference>
<evidence type="ECO:0000259" key="1">
    <source>
        <dbReference type="PROSITE" id="PS50268"/>
    </source>
</evidence>
<dbReference type="Pfam" id="PF07676">
    <property type="entry name" value="PD40"/>
    <property type="match status" value="1"/>
</dbReference>
<dbReference type="InterPro" id="IPR002126">
    <property type="entry name" value="Cadherin-like_dom"/>
</dbReference>
<reference evidence="2 3" key="1">
    <citation type="submission" date="2018-06" db="EMBL/GenBank/DDBJ databases">
        <title>Comparative genomics of Brasilonema spp. strains.</title>
        <authorList>
            <person name="Alvarenga D.O."/>
            <person name="Fiore M.F."/>
            <person name="Varani A.M."/>
        </authorList>
    </citation>
    <scope>NUCLEOTIDE SEQUENCE [LARGE SCALE GENOMIC DNA]</scope>
    <source>
        <strain evidence="2 3">SPC951</strain>
    </source>
</reference>
<evidence type="ECO:0000313" key="2">
    <source>
        <dbReference type="EMBL" id="NMG21492.1"/>
    </source>
</evidence>
<feature type="domain" description="Cadherin" evidence="1">
    <location>
        <begin position="157"/>
        <end position="244"/>
    </location>
</feature>
<protein>
    <recommendedName>
        <fullName evidence="1">Cadherin domain-containing protein</fullName>
    </recommendedName>
</protein>
<feature type="non-terminal residue" evidence="2">
    <location>
        <position position="245"/>
    </location>
</feature>
<proteinExistence type="predicted"/>
<dbReference type="InterPro" id="IPR015919">
    <property type="entry name" value="Cadherin-like_sf"/>
</dbReference>
<dbReference type="Proteomes" id="UP000718564">
    <property type="component" value="Unassembled WGS sequence"/>
</dbReference>
<evidence type="ECO:0000313" key="3">
    <source>
        <dbReference type="Proteomes" id="UP000718564"/>
    </source>
</evidence>
<dbReference type="EMBL" id="QMEB01000167">
    <property type="protein sequence ID" value="NMG21492.1"/>
    <property type="molecule type" value="Genomic_DNA"/>
</dbReference>
<dbReference type="SUPFAM" id="SSF49313">
    <property type="entry name" value="Cadherin-like"/>
    <property type="match status" value="1"/>
</dbReference>
<organism evidence="2 3">
    <name type="scientific">Brasilonema bromeliae SPC951</name>
    <dbReference type="NCBI Taxonomy" id="385972"/>
    <lineage>
        <taxon>Bacteria</taxon>
        <taxon>Bacillati</taxon>
        <taxon>Cyanobacteriota</taxon>
        <taxon>Cyanophyceae</taxon>
        <taxon>Nostocales</taxon>
        <taxon>Scytonemataceae</taxon>
        <taxon>Brasilonema</taxon>
        <taxon>Bromeliae group (in: Brasilonema)</taxon>
    </lineage>
</organism>
<dbReference type="Gene3D" id="2.120.10.60">
    <property type="entry name" value="Tricorn protease N-terminal domain"/>
    <property type="match status" value="1"/>
</dbReference>